<dbReference type="PATRIC" id="fig|1217651.3.peg.4602"/>
<name>N8X5U7_ACIBZ</name>
<gene>
    <name evidence="3" type="ORF">F963_04663</name>
</gene>
<dbReference type="AlphaFoldDB" id="N8X5U7"/>
<evidence type="ECO:0008006" key="5">
    <source>
        <dbReference type="Google" id="ProtNLM"/>
    </source>
</evidence>
<evidence type="ECO:0000313" key="3">
    <source>
        <dbReference type="EMBL" id="ENV19566.1"/>
    </source>
</evidence>
<evidence type="ECO:0000256" key="2">
    <source>
        <dbReference type="SAM" id="SignalP"/>
    </source>
</evidence>
<feature type="compositionally biased region" description="Basic and acidic residues" evidence="1">
    <location>
        <begin position="83"/>
        <end position="92"/>
    </location>
</feature>
<reference evidence="3 4" key="1">
    <citation type="submission" date="2013-02" db="EMBL/GenBank/DDBJ databases">
        <title>The Genome Sequence of Acinetobacter bereziniae NIPH 3.</title>
        <authorList>
            <consortium name="The Broad Institute Genome Sequencing Platform"/>
            <consortium name="The Broad Institute Genome Sequencing Center for Infectious Disease"/>
            <person name="Cerqueira G."/>
            <person name="Feldgarden M."/>
            <person name="Courvalin P."/>
            <person name="Perichon B."/>
            <person name="Grillot-Courvalin C."/>
            <person name="Clermont D."/>
            <person name="Rocha E."/>
            <person name="Yoon E.-J."/>
            <person name="Nemec A."/>
            <person name="Walker B."/>
            <person name="Young S.K."/>
            <person name="Zeng Q."/>
            <person name="Gargeya S."/>
            <person name="Fitzgerald M."/>
            <person name="Haas B."/>
            <person name="Abouelleil A."/>
            <person name="Alvarado L."/>
            <person name="Arachchi H.M."/>
            <person name="Berlin A.M."/>
            <person name="Chapman S.B."/>
            <person name="Dewar J."/>
            <person name="Goldberg J."/>
            <person name="Griggs A."/>
            <person name="Gujja S."/>
            <person name="Hansen M."/>
            <person name="Howarth C."/>
            <person name="Imamovic A."/>
            <person name="Larimer J."/>
            <person name="McCowan C."/>
            <person name="Murphy C."/>
            <person name="Neiman D."/>
            <person name="Pearson M."/>
            <person name="Priest M."/>
            <person name="Roberts A."/>
            <person name="Saif S."/>
            <person name="Shea T."/>
            <person name="Sisk P."/>
            <person name="Sykes S."/>
            <person name="Wortman J."/>
            <person name="Nusbaum C."/>
            <person name="Birren B."/>
        </authorList>
    </citation>
    <scope>NUCLEOTIDE SEQUENCE [LARGE SCALE GENOMIC DNA]</scope>
    <source>
        <strain evidence="3 4">NIPH 3</strain>
    </source>
</reference>
<accession>N8X5U7</accession>
<sequence length="92" mass="9926">MPEYTTIESNSDLELFSENMIMKKVTSLLIAAFTTAVFAGSAMAATPAQHSSQPVKTHQVQKQHKAGHVKKHHAAAHKSATAKKVEDKAATK</sequence>
<feature type="region of interest" description="Disordered" evidence="1">
    <location>
        <begin position="65"/>
        <end position="92"/>
    </location>
</feature>
<proteinExistence type="predicted"/>
<protein>
    <recommendedName>
        <fullName evidence="5">Acid shock protein</fullName>
    </recommendedName>
</protein>
<feature type="compositionally biased region" description="Basic residues" evidence="1">
    <location>
        <begin position="65"/>
        <end position="76"/>
    </location>
</feature>
<organism evidence="3 4">
    <name type="scientific">Acinetobacter bereziniae NIPH 3</name>
    <dbReference type="NCBI Taxonomy" id="1217651"/>
    <lineage>
        <taxon>Bacteria</taxon>
        <taxon>Pseudomonadati</taxon>
        <taxon>Pseudomonadota</taxon>
        <taxon>Gammaproteobacteria</taxon>
        <taxon>Moraxellales</taxon>
        <taxon>Moraxellaceae</taxon>
        <taxon>Acinetobacter</taxon>
    </lineage>
</organism>
<feature type="signal peptide" evidence="2">
    <location>
        <begin position="1"/>
        <end position="44"/>
    </location>
</feature>
<evidence type="ECO:0000313" key="4">
    <source>
        <dbReference type="Proteomes" id="UP000013270"/>
    </source>
</evidence>
<comment type="caution">
    <text evidence="3">The sequence shown here is derived from an EMBL/GenBank/DDBJ whole genome shotgun (WGS) entry which is preliminary data.</text>
</comment>
<dbReference type="Proteomes" id="UP000013270">
    <property type="component" value="Unassembled WGS sequence"/>
</dbReference>
<feature type="chain" id="PRO_5004136239" description="Acid shock protein" evidence="2">
    <location>
        <begin position="45"/>
        <end position="92"/>
    </location>
</feature>
<evidence type="ECO:0000256" key="1">
    <source>
        <dbReference type="SAM" id="MobiDB-lite"/>
    </source>
</evidence>
<keyword evidence="2" id="KW-0732">Signal</keyword>
<dbReference type="EMBL" id="APPK01000060">
    <property type="protein sequence ID" value="ENV19566.1"/>
    <property type="molecule type" value="Genomic_DNA"/>
</dbReference>
<dbReference type="HOGENOM" id="CLU_2406575_0_0_6"/>